<reference evidence="2 3" key="1">
    <citation type="submission" date="2018-02" db="EMBL/GenBank/DDBJ databases">
        <authorList>
            <person name="Cohen D.B."/>
            <person name="Kent A.D."/>
        </authorList>
    </citation>
    <scope>NUCLEOTIDE SEQUENCE [LARGE SCALE GENOMIC DNA]</scope>
    <source>
        <strain evidence="2 3">CECT 9216</strain>
    </source>
</reference>
<dbReference type="Proteomes" id="UP000237923">
    <property type="component" value="Unassembled WGS sequence"/>
</dbReference>
<evidence type="ECO:0000313" key="4">
    <source>
        <dbReference type="Proteomes" id="UP000239237"/>
    </source>
</evidence>
<dbReference type="RefSeq" id="WP_105299822.1">
    <property type="nucleotide sequence ID" value="NZ_OKQR01000004.1"/>
</dbReference>
<dbReference type="EMBL" id="OKQU01000001">
    <property type="protein sequence ID" value="SPE06157.1"/>
    <property type="molecule type" value="Genomic_DNA"/>
</dbReference>
<evidence type="ECO:0000313" key="1">
    <source>
        <dbReference type="EMBL" id="SPD94495.1"/>
    </source>
</evidence>
<reference evidence="1 4" key="2">
    <citation type="submission" date="2018-02" db="EMBL/GenBank/DDBJ databases">
        <authorList>
            <person name="Rodrigo-Torres L."/>
            <person name="Arahal R. D."/>
            <person name="Lucena T."/>
        </authorList>
    </citation>
    <scope>NUCLEOTIDE SEQUENCE [LARGE SCALE GENOMIC DNA]</scope>
    <source>
        <strain evidence="1 4">CECT 8486</strain>
    </source>
</reference>
<keyword evidence="4" id="KW-1185">Reference proteome</keyword>
<sequence>MTFDEALNELEPRTIWSSEMRDLLEQLRQEYAPTVEMTKEQRKGLLFDGKGRETPHKNFVFMKEVQKVNEKNINIDILMSAFVHPETIKIVDE</sequence>
<dbReference type="Proteomes" id="UP000239237">
    <property type="component" value="Unassembled WGS sequence"/>
</dbReference>
<evidence type="ECO:0000313" key="3">
    <source>
        <dbReference type="Proteomes" id="UP000237923"/>
    </source>
</evidence>
<evidence type="ECO:0000313" key="2">
    <source>
        <dbReference type="EMBL" id="SPE06157.1"/>
    </source>
</evidence>
<dbReference type="AlphaFoldDB" id="A0A2N9K7Z1"/>
<gene>
    <name evidence="1" type="ORF">LES8486_01679</name>
    <name evidence="2" type="ORF">LES9216_00044</name>
</gene>
<proteinExistence type="predicted"/>
<accession>A0A2N9K7Z1</accession>
<name>A0A2N9K7Z1_9LACO</name>
<organism evidence="2 3">
    <name type="scientific">Leuconostoc suionicum</name>
    <dbReference type="NCBI Taxonomy" id="1511761"/>
    <lineage>
        <taxon>Bacteria</taxon>
        <taxon>Bacillati</taxon>
        <taxon>Bacillota</taxon>
        <taxon>Bacilli</taxon>
        <taxon>Lactobacillales</taxon>
        <taxon>Lactobacillaceae</taxon>
        <taxon>Leuconostoc</taxon>
    </lineage>
</organism>
<protein>
    <submittedName>
        <fullName evidence="2">Uncharacterized protein</fullName>
    </submittedName>
</protein>
<dbReference type="EMBL" id="OKQR01000004">
    <property type="protein sequence ID" value="SPD94495.1"/>
    <property type="molecule type" value="Genomic_DNA"/>
</dbReference>